<reference evidence="1 2" key="1">
    <citation type="submission" date="2015-05" db="EMBL/GenBank/DDBJ databases">
        <title>Draft genome sequence of Microvirga vignae strain BR3299, a novel nitrogen fixing bacteria isolated from Brazil semi-aired region.</title>
        <authorList>
            <person name="Zilli J.E."/>
            <person name="Passos S.R."/>
            <person name="Leite J."/>
            <person name="Baldani J.I."/>
            <person name="Xavier G.R."/>
            <person name="Rumjaneck N.G."/>
            <person name="Simoes-Araujo J.L."/>
        </authorList>
    </citation>
    <scope>NUCLEOTIDE SEQUENCE [LARGE SCALE GENOMIC DNA]</scope>
    <source>
        <strain evidence="1 2">BR3299</strain>
    </source>
</reference>
<protein>
    <submittedName>
        <fullName evidence="1">Uncharacterized protein</fullName>
    </submittedName>
</protein>
<keyword evidence="2" id="KW-1185">Reference proteome</keyword>
<evidence type="ECO:0000313" key="1">
    <source>
        <dbReference type="EMBL" id="KLK93250.1"/>
    </source>
</evidence>
<dbReference type="STRING" id="1225564.AA309_09640"/>
<organism evidence="1 2">
    <name type="scientific">Microvirga vignae</name>
    <dbReference type="NCBI Taxonomy" id="1225564"/>
    <lineage>
        <taxon>Bacteria</taxon>
        <taxon>Pseudomonadati</taxon>
        <taxon>Pseudomonadota</taxon>
        <taxon>Alphaproteobacteria</taxon>
        <taxon>Hyphomicrobiales</taxon>
        <taxon>Methylobacteriaceae</taxon>
        <taxon>Microvirga</taxon>
    </lineage>
</organism>
<accession>A0A0H1RDG3</accession>
<proteinExistence type="predicted"/>
<sequence>MLARGYIHEPHANSALILVHIANLCSYRQSQFVTVERENQYELDNVTWASIDYADSDAHTANREIDNRDGHSTMKASHGQAITRMLALNLSFMRNRRHIVFLHAESAI</sequence>
<dbReference type="Proteomes" id="UP000035489">
    <property type="component" value="Unassembled WGS sequence"/>
</dbReference>
<name>A0A0H1RDG3_9HYPH</name>
<comment type="caution">
    <text evidence="1">The sequence shown here is derived from an EMBL/GenBank/DDBJ whole genome shotgun (WGS) entry which is preliminary data.</text>
</comment>
<dbReference type="AlphaFoldDB" id="A0A0H1RDG3"/>
<evidence type="ECO:0000313" key="2">
    <source>
        <dbReference type="Proteomes" id="UP000035489"/>
    </source>
</evidence>
<dbReference type="EMBL" id="LCYG01000021">
    <property type="protein sequence ID" value="KLK93250.1"/>
    <property type="molecule type" value="Genomic_DNA"/>
</dbReference>
<gene>
    <name evidence="1" type="ORF">AA309_09640</name>
</gene>